<sequence length="286" mass="31934">MHHTITTAAPERMIHLGKINDAYAIADACLRDCWTSFQTRCPEFISENLEIGVDAPDTIISRIVAAIRNATHITVRCHVKEGQHTSQMQYQVIHDARLLDLNASTETLVGGSPPTTKRNVATPCDLPPFRVGLVAVRDKTTMLLTSDGVPALQSDGILRLCHPEKGSFKFWDKSRNLFYSSADYATDQDRWELTGTALKRKGPKMNASFEFQRADDAHTWFEGMRRFAKGKNLLQSTKFHAPVQYPQVPVKWTLCGTGYWRVASGAISCTSWNESLRTCVSESGLS</sequence>
<dbReference type="AlphaFoldDB" id="A0A8E2AUB2"/>
<dbReference type="Proteomes" id="UP000250043">
    <property type="component" value="Unassembled WGS sequence"/>
</dbReference>
<organism evidence="1 2">
    <name type="scientific">Obba rivulosa</name>
    <dbReference type="NCBI Taxonomy" id="1052685"/>
    <lineage>
        <taxon>Eukaryota</taxon>
        <taxon>Fungi</taxon>
        <taxon>Dikarya</taxon>
        <taxon>Basidiomycota</taxon>
        <taxon>Agaricomycotina</taxon>
        <taxon>Agaricomycetes</taxon>
        <taxon>Polyporales</taxon>
        <taxon>Gelatoporiaceae</taxon>
        <taxon>Obba</taxon>
    </lineage>
</organism>
<reference evidence="1 2" key="1">
    <citation type="submission" date="2016-07" db="EMBL/GenBank/DDBJ databases">
        <title>Draft genome of the white-rot fungus Obba rivulosa 3A-2.</title>
        <authorList>
            <consortium name="DOE Joint Genome Institute"/>
            <person name="Miettinen O."/>
            <person name="Riley R."/>
            <person name="Acob R."/>
            <person name="Barry K."/>
            <person name="Cullen D."/>
            <person name="De Vries R."/>
            <person name="Hainaut M."/>
            <person name="Hatakka A."/>
            <person name="Henrissat B."/>
            <person name="Hilden K."/>
            <person name="Kuo R."/>
            <person name="Labutti K."/>
            <person name="Lipzen A."/>
            <person name="Makela M.R."/>
            <person name="Sandor L."/>
            <person name="Spatafora J.W."/>
            <person name="Grigoriev I.V."/>
            <person name="Hibbett D.S."/>
        </authorList>
    </citation>
    <scope>NUCLEOTIDE SEQUENCE [LARGE SCALE GENOMIC DNA]</scope>
    <source>
        <strain evidence="1 2">3A-2</strain>
    </source>
</reference>
<protein>
    <submittedName>
        <fullName evidence="1">Uncharacterized protein</fullName>
    </submittedName>
</protein>
<gene>
    <name evidence="1" type="ORF">OBBRIDRAFT_545370</name>
</gene>
<proteinExistence type="predicted"/>
<dbReference type="OrthoDB" id="10595803at2759"/>
<dbReference type="EMBL" id="KV722390">
    <property type="protein sequence ID" value="OCH91143.1"/>
    <property type="molecule type" value="Genomic_DNA"/>
</dbReference>
<name>A0A8E2AUB2_9APHY</name>
<evidence type="ECO:0000313" key="1">
    <source>
        <dbReference type="EMBL" id="OCH91143.1"/>
    </source>
</evidence>
<keyword evidence="2" id="KW-1185">Reference proteome</keyword>
<evidence type="ECO:0000313" key="2">
    <source>
        <dbReference type="Proteomes" id="UP000250043"/>
    </source>
</evidence>
<accession>A0A8E2AUB2</accession>